<accession>A0A231HCY3</accession>
<dbReference type="AlphaFoldDB" id="A0A231HCY3"/>
<dbReference type="SMART" id="SM00843">
    <property type="entry name" value="Ftsk_gamma"/>
    <property type="match status" value="1"/>
</dbReference>
<sequence length="331" mass="36321">MTTEFVVGTADLRRALEAIRPHVGKVTGTPEYARVRFIVGRENAVLTATDRFTAALAIVSIWEPGPRDGERSEVAEILISDVAKILTIHNVAGRESSDQPDYRLRIVISDEHFVVTDVSGLIEGRSLRVPRLATEDALSSVPLLIDHAHSGQLALLEDITDLTVNGDHLARFKAAASAYNSTLTMETRRYEHRKHTRLSVLVRCGESFLGLMVPRPVLDEDRVAAKQHAEDWNERLPAIVRSAPEAEADLLGRAVKLVVTMRNSMPSMLQRRLIIGYARAQGLLEKMTEHGILGADPGEGKNRPILVRVDELDEALARITGEPVAAASGSE</sequence>
<organism evidence="2 3">
    <name type="scientific">Nocardia cerradoensis</name>
    <dbReference type="NCBI Taxonomy" id="85688"/>
    <lineage>
        <taxon>Bacteria</taxon>
        <taxon>Bacillati</taxon>
        <taxon>Actinomycetota</taxon>
        <taxon>Actinomycetes</taxon>
        <taxon>Mycobacteriales</taxon>
        <taxon>Nocardiaceae</taxon>
        <taxon>Nocardia</taxon>
    </lineage>
</organism>
<comment type="caution">
    <text evidence="2">The sequence shown here is derived from an EMBL/GenBank/DDBJ whole genome shotgun (WGS) entry which is preliminary data.</text>
</comment>
<dbReference type="RefSeq" id="WP_094024770.1">
    <property type="nucleotide sequence ID" value="NZ_NGAF01000002.1"/>
</dbReference>
<dbReference type="InterPro" id="IPR018541">
    <property type="entry name" value="Ftsk_gamma"/>
</dbReference>
<proteinExistence type="predicted"/>
<reference evidence="2 3" key="1">
    <citation type="submission" date="2017-07" db="EMBL/GenBank/DDBJ databases">
        <title>First draft Genome Sequence of Nocardia cerradoensis isolated from human infection.</title>
        <authorList>
            <person name="Carrasco G."/>
        </authorList>
    </citation>
    <scope>NUCLEOTIDE SEQUENCE [LARGE SCALE GENOMIC DNA]</scope>
    <source>
        <strain evidence="2 3">CNM20130759</strain>
    </source>
</reference>
<dbReference type="Proteomes" id="UP000215506">
    <property type="component" value="Unassembled WGS sequence"/>
</dbReference>
<evidence type="ECO:0000313" key="3">
    <source>
        <dbReference type="Proteomes" id="UP000215506"/>
    </source>
</evidence>
<name>A0A231HCY3_9NOCA</name>
<dbReference type="InterPro" id="IPR036388">
    <property type="entry name" value="WH-like_DNA-bd_sf"/>
</dbReference>
<dbReference type="EMBL" id="NGAF01000002">
    <property type="protein sequence ID" value="OXR46635.1"/>
    <property type="molecule type" value="Genomic_DNA"/>
</dbReference>
<keyword evidence="3" id="KW-1185">Reference proteome</keyword>
<feature type="domain" description="FtsK gamma" evidence="1">
    <location>
        <begin position="244"/>
        <end position="310"/>
    </location>
</feature>
<dbReference type="Pfam" id="PF09397">
    <property type="entry name" value="FtsK_gamma"/>
    <property type="match status" value="1"/>
</dbReference>
<dbReference type="SUPFAM" id="SSF46785">
    <property type="entry name" value="Winged helix' DNA-binding domain"/>
    <property type="match status" value="1"/>
</dbReference>
<evidence type="ECO:0000313" key="2">
    <source>
        <dbReference type="EMBL" id="OXR46635.1"/>
    </source>
</evidence>
<gene>
    <name evidence="2" type="primary">spoIIIE</name>
    <name evidence="2" type="ORF">B7C42_01609</name>
</gene>
<protein>
    <submittedName>
        <fullName evidence="2">DNA translocase SpoIIIE</fullName>
    </submittedName>
</protein>
<evidence type="ECO:0000259" key="1">
    <source>
        <dbReference type="SMART" id="SM00843"/>
    </source>
</evidence>
<dbReference type="Gene3D" id="1.10.10.10">
    <property type="entry name" value="Winged helix-like DNA-binding domain superfamily/Winged helix DNA-binding domain"/>
    <property type="match status" value="1"/>
</dbReference>
<dbReference type="InterPro" id="IPR036390">
    <property type="entry name" value="WH_DNA-bd_sf"/>
</dbReference>